<dbReference type="STRING" id="408015.SXIM_12490"/>
<dbReference type="AlphaFoldDB" id="A0A0F7FR44"/>
<dbReference type="GO" id="GO:0012505">
    <property type="term" value="C:endomembrane system"/>
    <property type="evidence" value="ECO:0007669"/>
    <property type="project" value="UniProtKB-ARBA"/>
</dbReference>
<protein>
    <submittedName>
        <fullName evidence="5">Phosphoprotein 3</fullName>
    </submittedName>
</protein>
<evidence type="ECO:0000256" key="2">
    <source>
        <dbReference type="ARBA" id="ARBA00023034"/>
    </source>
</evidence>
<dbReference type="Pfam" id="PF05719">
    <property type="entry name" value="GPP34"/>
    <property type="match status" value="1"/>
</dbReference>
<evidence type="ECO:0000313" key="6">
    <source>
        <dbReference type="Proteomes" id="UP000034034"/>
    </source>
</evidence>
<name>A0A0F7FR44_9ACTN</name>
<keyword evidence="4" id="KW-0472">Membrane</keyword>
<dbReference type="EMBL" id="CP009922">
    <property type="protein sequence ID" value="AKG42633.1"/>
    <property type="molecule type" value="Genomic_DNA"/>
</dbReference>
<reference evidence="5" key="1">
    <citation type="submission" date="2019-08" db="EMBL/GenBank/DDBJ databases">
        <title>Complete genome sequence of a mangrove-derived Streptomyces xiamenensis.</title>
        <authorList>
            <person name="Xu J."/>
        </authorList>
    </citation>
    <scope>NUCLEOTIDE SEQUENCE</scope>
    <source>
        <strain evidence="5">318</strain>
    </source>
</reference>
<keyword evidence="2" id="KW-0333">Golgi apparatus</keyword>
<proteinExistence type="predicted"/>
<organism evidence="5 6">
    <name type="scientific">Streptomyces xiamenensis</name>
    <dbReference type="NCBI Taxonomy" id="408015"/>
    <lineage>
        <taxon>Bacteria</taxon>
        <taxon>Bacillati</taxon>
        <taxon>Actinomycetota</taxon>
        <taxon>Actinomycetes</taxon>
        <taxon>Kitasatosporales</taxon>
        <taxon>Streptomycetaceae</taxon>
        <taxon>Streptomyces</taxon>
    </lineage>
</organism>
<dbReference type="GO" id="GO:0005737">
    <property type="term" value="C:cytoplasm"/>
    <property type="evidence" value="ECO:0007669"/>
    <property type="project" value="UniProtKB-ARBA"/>
</dbReference>
<sequence>MNGTAQGEVMREEMLIVEDLLLTLMDDTSGAIAGEGTLYYTLGGAVLAELALRGHVTAAEGDTGLTGLKVHAVSGRSIEDPLLRDAYRKTAERTRGVQTLLVEIGAELRGTVLDRLVDRGVVSRERKRRLGLFHTTSLSVADTRHKAEVLREVRATLVDGRTPGERTAVLIGLLSASGSLPGLHPAIPWSGKVYERAKEYEKGTWGADAVSAAVTRTVVAVTVGSAVAVTGAAD</sequence>
<accession>A0A0F7FR44</accession>
<evidence type="ECO:0000256" key="1">
    <source>
        <dbReference type="ARBA" id="ARBA00004255"/>
    </source>
</evidence>
<evidence type="ECO:0000256" key="3">
    <source>
        <dbReference type="ARBA" id="ARBA00023121"/>
    </source>
</evidence>
<dbReference type="HOGENOM" id="CLU_080168_4_0_11"/>
<dbReference type="InterPro" id="IPR008628">
    <property type="entry name" value="GPP34-like"/>
</dbReference>
<dbReference type="KEGG" id="sxi:SXIM_12490"/>
<dbReference type="GO" id="GO:0070273">
    <property type="term" value="F:phosphatidylinositol-4-phosphate binding"/>
    <property type="evidence" value="ECO:0007669"/>
    <property type="project" value="InterPro"/>
</dbReference>
<keyword evidence="6" id="KW-1185">Reference proteome</keyword>
<dbReference type="Proteomes" id="UP000034034">
    <property type="component" value="Chromosome"/>
</dbReference>
<evidence type="ECO:0000256" key="4">
    <source>
        <dbReference type="ARBA" id="ARBA00023136"/>
    </source>
</evidence>
<gene>
    <name evidence="5" type="ORF">SXIM_12490</name>
</gene>
<dbReference type="PATRIC" id="fig|408015.6.peg.1284"/>
<comment type="subcellular location">
    <subcellularLocation>
        <location evidence="1">Golgi apparatus membrane</location>
        <topology evidence="1">Peripheral membrane protein</topology>
        <orientation evidence="1">Cytoplasmic side</orientation>
    </subcellularLocation>
</comment>
<evidence type="ECO:0000313" key="5">
    <source>
        <dbReference type="EMBL" id="AKG42633.1"/>
    </source>
</evidence>
<keyword evidence="3" id="KW-0446">Lipid-binding</keyword>
<dbReference type="Gene3D" id="1.10.3630.10">
    <property type="entry name" value="yeast vps74-n-term truncation variant domain like"/>
    <property type="match status" value="1"/>
</dbReference>
<dbReference type="InterPro" id="IPR038261">
    <property type="entry name" value="GPP34-like_sf"/>
</dbReference>